<dbReference type="AlphaFoldDB" id="A0A8S1CQZ1"/>
<reference evidence="2 3" key="1">
    <citation type="submission" date="2020-04" db="EMBL/GenBank/DDBJ databases">
        <authorList>
            <person name="Alioto T."/>
            <person name="Alioto T."/>
            <person name="Gomez Garrido J."/>
        </authorList>
    </citation>
    <scope>NUCLEOTIDE SEQUENCE [LARGE SCALE GENOMIC DNA]</scope>
</reference>
<feature type="compositionally biased region" description="Basic and acidic residues" evidence="1">
    <location>
        <begin position="91"/>
        <end position="103"/>
    </location>
</feature>
<evidence type="ECO:0000313" key="3">
    <source>
        <dbReference type="Proteomes" id="UP000494165"/>
    </source>
</evidence>
<comment type="caution">
    <text evidence="2">The sequence shown here is derived from an EMBL/GenBank/DDBJ whole genome shotgun (WGS) entry which is preliminary data.</text>
</comment>
<name>A0A8S1CQZ1_9INSE</name>
<accession>A0A8S1CQZ1</accession>
<organism evidence="2 3">
    <name type="scientific">Cloeon dipterum</name>
    <dbReference type="NCBI Taxonomy" id="197152"/>
    <lineage>
        <taxon>Eukaryota</taxon>
        <taxon>Metazoa</taxon>
        <taxon>Ecdysozoa</taxon>
        <taxon>Arthropoda</taxon>
        <taxon>Hexapoda</taxon>
        <taxon>Insecta</taxon>
        <taxon>Pterygota</taxon>
        <taxon>Palaeoptera</taxon>
        <taxon>Ephemeroptera</taxon>
        <taxon>Pisciforma</taxon>
        <taxon>Baetidae</taxon>
        <taxon>Cloeon</taxon>
    </lineage>
</organism>
<keyword evidence="3" id="KW-1185">Reference proteome</keyword>
<sequence>MVPPPGSKHDPAGSGELLLERLTCGRPVEAANAAAPRLPTGLPLAELGWEYGPYRVLVAAPPLAPLDGERSTVGSSPEYSPLLVGASAPPDRLRADARGERLPPDATTPAPYGSTTIPRDPIAPTAR</sequence>
<feature type="region of interest" description="Disordered" evidence="1">
    <location>
        <begin position="64"/>
        <end position="127"/>
    </location>
</feature>
<proteinExistence type="predicted"/>
<dbReference type="EMBL" id="CADEPI010000051">
    <property type="protein sequence ID" value="CAB3370235.1"/>
    <property type="molecule type" value="Genomic_DNA"/>
</dbReference>
<gene>
    <name evidence="2" type="ORF">CLODIP_2_CD00238</name>
</gene>
<protein>
    <submittedName>
        <fullName evidence="2">Uncharacterized protein</fullName>
    </submittedName>
</protein>
<evidence type="ECO:0000256" key="1">
    <source>
        <dbReference type="SAM" id="MobiDB-lite"/>
    </source>
</evidence>
<evidence type="ECO:0000313" key="2">
    <source>
        <dbReference type="EMBL" id="CAB3370235.1"/>
    </source>
</evidence>
<dbReference type="Proteomes" id="UP000494165">
    <property type="component" value="Unassembled WGS sequence"/>
</dbReference>